<dbReference type="Proteomes" id="UP000799438">
    <property type="component" value="Unassembled WGS sequence"/>
</dbReference>
<dbReference type="InterPro" id="IPR043216">
    <property type="entry name" value="PAP-like"/>
</dbReference>
<evidence type="ECO:0000313" key="9">
    <source>
        <dbReference type="EMBL" id="KAF2143419.1"/>
    </source>
</evidence>
<evidence type="ECO:0000256" key="4">
    <source>
        <dbReference type="ARBA" id="ARBA00022989"/>
    </source>
</evidence>
<reference evidence="9" key="1">
    <citation type="journal article" date="2020" name="Stud. Mycol.">
        <title>101 Dothideomycetes genomes: a test case for predicting lifestyles and emergence of pathogens.</title>
        <authorList>
            <person name="Haridas S."/>
            <person name="Albert R."/>
            <person name="Binder M."/>
            <person name="Bloem J."/>
            <person name="Labutti K."/>
            <person name="Salamov A."/>
            <person name="Andreopoulos B."/>
            <person name="Baker S."/>
            <person name="Barry K."/>
            <person name="Bills G."/>
            <person name="Bluhm B."/>
            <person name="Cannon C."/>
            <person name="Castanera R."/>
            <person name="Culley D."/>
            <person name="Daum C."/>
            <person name="Ezra D."/>
            <person name="Gonzalez J."/>
            <person name="Henrissat B."/>
            <person name="Kuo A."/>
            <person name="Liang C."/>
            <person name="Lipzen A."/>
            <person name="Lutzoni F."/>
            <person name="Magnuson J."/>
            <person name="Mondo S."/>
            <person name="Nolan M."/>
            <person name="Ohm R."/>
            <person name="Pangilinan J."/>
            <person name="Park H.-J."/>
            <person name="Ramirez L."/>
            <person name="Alfaro M."/>
            <person name="Sun H."/>
            <person name="Tritt A."/>
            <person name="Yoshinaga Y."/>
            <person name="Zwiers L.-H."/>
            <person name="Turgeon B."/>
            <person name="Goodwin S."/>
            <person name="Spatafora J."/>
            <person name="Crous P."/>
            <person name="Grigoriev I."/>
        </authorList>
    </citation>
    <scope>NUCLEOTIDE SEQUENCE</scope>
    <source>
        <strain evidence="9">CBS 121167</strain>
    </source>
</reference>
<feature type="transmembrane region" description="Helical" evidence="7">
    <location>
        <begin position="282"/>
        <end position="305"/>
    </location>
</feature>
<dbReference type="Pfam" id="PF01569">
    <property type="entry name" value="PAP2"/>
    <property type="match status" value="1"/>
</dbReference>
<dbReference type="PANTHER" id="PTHR10165:SF203">
    <property type="entry name" value="LIPID PHOSPHATE PHOSPHATASE 3, CHLOROPLASTIC-RELATED"/>
    <property type="match status" value="1"/>
</dbReference>
<feature type="transmembrane region" description="Helical" evidence="7">
    <location>
        <begin position="24"/>
        <end position="45"/>
    </location>
</feature>
<feature type="compositionally biased region" description="Polar residues" evidence="6">
    <location>
        <begin position="1"/>
        <end position="11"/>
    </location>
</feature>
<feature type="transmembrane region" description="Helical" evidence="7">
    <location>
        <begin position="82"/>
        <end position="106"/>
    </location>
</feature>
<evidence type="ECO:0000313" key="10">
    <source>
        <dbReference type="Proteomes" id="UP000799438"/>
    </source>
</evidence>
<evidence type="ECO:0000256" key="1">
    <source>
        <dbReference type="ARBA" id="ARBA00004141"/>
    </source>
</evidence>
<dbReference type="EMBL" id="ML995482">
    <property type="protein sequence ID" value="KAF2143419.1"/>
    <property type="molecule type" value="Genomic_DNA"/>
</dbReference>
<dbReference type="OrthoDB" id="10030083at2759"/>
<dbReference type="RefSeq" id="XP_033399131.1">
    <property type="nucleotide sequence ID" value="XM_033541991.1"/>
</dbReference>
<dbReference type="Gene3D" id="1.20.144.10">
    <property type="entry name" value="Phosphatidic acid phosphatase type 2/haloperoxidase"/>
    <property type="match status" value="1"/>
</dbReference>
<evidence type="ECO:0000259" key="8">
    <source>
        <dbReference type="SMART" id="SM00014"/>
    </source>
</evidence>
<protein>
    <recommendedName>
        <fullName evidence="8">Phosphatidic acid phosphatase type 2/haloperoxidase domain-containing protein</fullName>
    </recommendedName>
</protein>
<dbReference type="SUPFAM" id="SSF48317">
    <property type="entry name" value="Acid phosphatase/Vanadium-dependent haloperoxidase"/>
    <property type="match status" value="1"/>
</dbReference>
<comment type="subcellular location">
    <subcellularLocation>
        <location evidence="1">Membrane</location>
        <topology evidence="1">Multi-pass membrane protein</topology>
    </subcellularLocation>
</comment>
<dbReference type="GO" id="GO:0016020">
    <property type="term" value="C:membrane"/>
    <property type="evidence" value="ECO:0007669"/>
    <property type="project" value="UniProtKB-SubCell"/>
</dbReference>
<evidence type="ECO:0000256" key="2">
    <source>
        <dbReference type="ARBA" id="ARBA00008816"/>
    </source>
</evidence>
<dbReference type="GO" id="GO:0046839">
    <property type="term" value="P:phospholipid dephosphorylation"/>
    <property type="evidence" value="ECO:0007669"/>
    <property type="project" value="TreeGrafter"/>
</dbReference>
<accession>A0A6A6BGZ0</accession>
<organism evidence="9 10">
    <name type="scientific">Aplosporella prunicola CBS 121167</name>
    <dbReference type="NCBI Taxonomy" id="1176127"/>
    <lineage>
        <taxon>Eukaryota</taxon>
        <taxon>Fungi</taxon>
        <taxon>Dikarya</taxon>
        <taxon>Ascomycota</taxon>
        <taxon>Pezizomycotina</taxon>
        <taxon>Dothideomycetes</taxon>
        <taxon>Dothideomycetes incertae sedis</taxon>
        <taxon>Botryosphaeriales</taxon>
        <taxon>Aplosporellaceae</taxon>
        <taxon>Aplosporella</taxon>
    </lineage>
</organism>
<feature type="transmembrane region" description="Helical" evidence="7">
    <location>
        <begin position="311"/>
        <end position="328"/>
    </location>
</feature>
<name>A0A6A6BGZ0_9PEZI</name>
<gene>
    <name evidence="9" type="ORF">K452DRAFT_297156</name>
</gene>
<dbReference type="AlphaFoldDB" id="A0A6A6BGZ0"/>
<evidence type="ECO:0000256" key="5">
    <source>
        <dbReference type="ARBA" id="ARBA00023136"/>
    </source>
</evidence>
<dbReference type="GeneID" id="54299488"/>
<dbReference type="GO" id="GO:0006644">
    <property type="term" value="P:phospholipid metabolic process"/>
    <property type="evidence" value="ECO:0007669"/>
    <property type="project" value="InterPro"/>
</dbReference>
<comment type="similarity">
    <text evidence="2">Belongs to the PA-phosphatase related phosphoesterase family.</text>
</comment>
<evidence type="ECO:0000256" key="6">
    <source>
        <dbReference type="SAM" id="MobiDB-lite"/>
    </source>
</evidence>
<dbReference type="InterPro" id="IPR036938">
    <property type="entry name" value="PAP2/HPO_sf"/>
</dbReference>
<keyword evidence="3 7" id="KW-0812">Transmembrane</keyword>
<keyword evidence="4 7" id="KW-1133">Transmembrane helix</keyword>
<dbReference type="PANTHER" id="PTHR10165">
    <property type="entry name" value="LIPID PHOSPHATE PHOSPHATASE"/>
    <property type="match status" value="1"/>
</dbReference>
<dbReference type="GO" id="GO:0008195">
    <property type="term" value="F:phosphatidate phosphatase activity"/>
    <property type="evidence" value="ECO:0007669"/>
    <property type="project" value="TreeGrafter"/>
</dbReference>
<dbReference type="SMART" id="SM00014">
    <property type="entry name" value="acidPPc"/>
    <property type="match status" value="1"/>
</dbReference>
<dbReference type="InterPro" id="IPR000326">
    <property type="entry name" value="PAP2/HPO"/>
</dbReference>
<feature type="transmembrane region" description="Helical" evidence="7">
    <location>
        <begin position="112"/>
        <end position="133"/>
    </location>
</feature>
<keyword evidence="5 7" id="KW-0472">Membrane</keyword>
<evidence type="ECO:0000256" key="3">
    <source>
        <dbReference type="ARBA" id="ARBA00022692"/>
    </source>
</evidence>
<feature type="region of interest" description="Disordered" evidence="6">
    <location>
        <begin position="1"/>
        <end position="20"/>
    </location>
</feature>
<proteinExistence type="inferred from homology"/>
<sequence>MASRSQTDRPSTPTPPEFSTVPSAASMDFFTVIAMAIVTVAFHVLPTRSDPWFLVKPSPQLGGWELSHDYDALTHRWVPMTLPWLACGLLVYLVPPVVFLATFYWIRDTRDLGLSCFGASNCVTISVMFTEMLKYFIGGPRPWLLSICTGGRVTPTPTDAIYTGLTSGQHVRVRVLCAETKPALLDQALKSFPSGHTATAFACGTYLSLYFGYRFGILGTRSPRLYDTGLDMMGARAAAGTTSIGEQGQEAQRVQTPLSSSVVLRPQDCFDDGYDIALWKQLLVILPMFGALMIGCSVVYCHWHHWWDVEMGAFMGVFIGLFCYRGVFDGRYPRPLRRQNSLAYIKRVMLKAKEAFSWRA</sequence>
<feature type="domain" description="Phosphatidic acid phosphatase type 2/haloperoxidase" evidence="8">
    <location>
        <begin position="117"/>
        <end position="324"/>
    </location>
</feature>
<keyword evidence="10" id="KW-1185">Reference proteome</keyword>
<evidence type="ECO:0000256" key="7">
    <source>
        <dbReference type="SAM" id="Phobius"/>
    </source>
</evidence>